<feature type="region of interest" description="Disordered" evidence="1">
    <location>
        <begin position="1"/>
        <end position="36"/>
    </location>
</feature>
<protein>
    <submittedName>
        <fullName evidence="2">Uncharacterized protein</fullName>
    </submittedName>
</protein>
<keyword evidence="3" id="KW-1185">Reference proteome</keyword>
<organism evidence="2 3">
    <name type="scientific">Catenaria anguillulae PL171</name>
    <dbReference type="NCBI Taxonomy" id="765915"/>
    <lineage>
        <taxon>Eukaryota</taxon>
        <taxon>Fungi</taxon>
        <taxon>Fungi incertae sedis</taxon>
        <taxon>Blastocladiomycota</taxon>
        <taxon>Blastocladiomycetes</taxon>
        <taxon>Blastocladiales</taxon>
        <taxon>Catenariaceae</taxon>
        <taxon>Catenaria</taxon>
    </lineage>
</organism>
<dbReference type="AlphaFoldDB" id="A0A1Y2HXS4"/>
<accession>A0A1Y2HXS4</accession>
<feature type="compositionally biased region" description="Polar residues" evidence="1">
    <location>
        <begin position="1"/>
        <end position="28"/>
    </location>
</feature>
<proteinExistence type="predicted"/>
<evidence type="ECO:0000313" key="2">
    <source>
        <dbReference type="EMBL" id="ORZ39425.1"/>
    </source>
</evidence>
<sequence length="165" mass="18528">MFRSKNTSSTAGQQGRTPSRGMQATVASVPSAPKPTFEDEIHKLSNTDRNSHVSSMTKVVELMEMCSESSPAQLRYPFTQSHSKEDVEFMQKVQEERNAIEAGTMSQPDRTLNGNFNVGFVMVRFPPFRLSLVLTSSPNSVLLGFVPRRDSRIIRQERYGRLDVA</sequence>
<dbReference type="Proteomes" id="UP000193411">
    <property type="component" value="Unassembled WGS sequence"/>
</dbReference>
<name>A0A1Y2HXS4_9FUNG</name>
<dbReference type="EMBL" id="MCFL01000005">
    <property type="protein sequence ID" value="ORZ39425.1"/>
    <property type="molecule type" value="Genomic_DNA"/>
</dbReference>
<gene>
    <name evidence="2" type="ORF">BCR44DRAFT_61618</name>
</gene>
<comment type="caution">
    <text evidence="2">The sequence shown here is derived from an EMBL/GenBank/DDBJ whole genome shotgun (WGS) entry which is preliminary data.</text>
</comment>
<reference evidence="2 3" key="1">
    <citation type="submission" date="2016-07" db="EMBL/GenBank/DDBJ databases">
        <title>Pervasive Adenine N6-methylation of Active Genes in Fungi.</title>
        <authorList>
            <consortium name="DOE Joint Genome Institute"/>
            <person name="Mondo S.J."/>
            <person name="Dannebaum R.O."/>
            <person name="Kuo R.C."/>
            <person name="Labutti K."/>
            <person name="Haridas S."/>
            <person name="Kuo A."/>
            <person name="Salamov A."/>
            <person name="Ahrendt S.R."/>
            <person name="Lipzen A."/>
            <person name="Sullivan W."/>
            <person name="Andreopoulos W.B."/>
            <person name="Clum A."/>
            <person name="Lindquist E."/>
            <person name="Daum C."/>
            <person name="Ramamoorthy G.K."/>
            <person name="Gryganskyi A."/>
            <person name="Culley D."/>
            <person name="Magnuson J.K."/>
            <person name="James T.Y."/>
            <person name="O'Malley M.A."/>
            <person name="Stajich J.E."/>
            <person name="Spatafora J.W."/>
            <person name="Visel A."/>
            <person name="Grigoriev I.V."/>
        </authorList>
    </citation>
    <scope>NUCLEOTIDE SEQUENCE [LARGE SCALE GENOMIC DNA]</scope>
    <source>
        <strain evidence="2 3">PL171</strain>
    </source>
</reference>
<evidence type="ECO:0000313" key="3">
    <source>
        <dbReference type="Proteomes" id="UP000193411"/>
    </source>
</evidence>
<evidence type="ECO:0000256" key="1">
    <source>
        <dbReference type="SAM" id="MobiDB-lite"/>
    </source>
</evidence>